<comment type="subcellular location">
    <subcellularLocation>
        <location evidence="1 8">Cell outer membrane</location>
        <topology evidence="1 8">Multi-pass membrane protein</topology>
    </subcellularLocation>
</comment>
<evidence type="ECO:0000256" key="5">
    <source>
        <dbReference type="ARBA" id="ARBA00023077"/>
    </source>
</evidence>
<organism evidence="14 15">
    <name type="scientific">Dyella choica</name>
    <dbReference type="NCBI Taxonomy" id="1927959"/>
    <lineage>
        <taxon>Bacteria</taxon>
        <taxon>Pseudomonadati</taxon>
        <taxon>Pseudomonadota</taxon>
        <taxon>Gammaproteobacteria</taxon>
        <taxon>Lysobacterales</taxon>
        <taxon>Rhodanobacteraceae</taxon>
        <taxon>Dyella</taxon>
    </lineage>
</organism>
<gene>
    <name evidence="14" type="ORF">EKH80_17065</name>
</gene>
<feature type="domain" description="TonB-dependent receptor plug" evidence="13">
    <location>
        <begin position="71"/>
        <end position="187"/>
    </location>
</feature>
<evidence type="ECO:0000256" key="3">
    <source>
        <dbReference type="ARBA" id="ARBA00022452"/>
    </source>
</evidence>
<dbReference type="InterPro" id="IPR037066">
    <property type="entry name" value="Plug_dom_sf"/>
</dbReference>
<keyword evidence="11" id="KW-0732">Signal</keyword>
<feature type="signal peptide" evidence="11">
    <location>
        <begin position="1"/>
        <end position="26"/>
    </location>
</feature>
<evidence type="ECO:0000313" key="14">
    <source>
        <dbReference type="EMBL" id="RUL72745.1"/>
    </source>
</evidence>
<dbReference type="EMBL" id="RYYV01000014">
    <property type="protein sequence ID" value="RUL72745.1"/>
    <property type="molecule type" value="Genomic_DNA"/>
</dbReference>
<evidence type="ECO:0000256" key="6">
    <source>
        <dbReference type="ARBA" id="ARBA00023136"/>
    </source>
</evidence>
<dbReference type="SUPFAM" id="SSF56935">
    <property type="entry name" value="Porins"/>
    <property type="match status" value="1"/>
</dbReference>
<evidence type="ECO:0000259" key="12">
    <source>
        <dbReference type="Pfam" id="PF00593"/>
    </source>
</evidence>
<keyword evidence="5 9" id="KW-0798">TonB box</keyword>
<evidence type="ECO:0000259" key="13">
    <source>
        <dbReference type="Pfam" id="PF07715"/>
    </source>
</evidence>
<comment type="caution">
    <text evidence="14">The sequence shown here is derived from an EMBL/GenBank/DDBJ whole genome shotgun (WGS) entry which is preliminary data.</text>
</comment>
<keyword evidence="3 8" id="KW-1134">Transmembrane beta strand</keyword>
<dbReference type="Gene3D" id="2.40.170.20">
    <property type="entry name" value="TonB-dependent receptor, beta-barrel domain"/>
    <property type="match status" value="1"/>
</dbReference>
<dbReference type="RefSeq" id="WP_126685992.1">
    <property type="nucleotide sequence ID" value="NZ_RYYV01000014.1"/>
</dbReference>
<keyword evidence="14" id="KW-0675">Receptor</keyword>
<feature type="domain" description="TonB-dependent receptor-like beta-barrel" evidence="12">
    <location>
        <begin position="372"/>
        <end position="974"/>
    </location>
</feature>
<evidence type="ECO:0000256" key="1">
    <source>
        <dbReference type="ARBA" id="ARBA00004571"/>
    </source>
</evidence>
<name>A0A3S0R229_9GAMM</name>
<dbReference type="Gene3D" id="2.170.130.10">
    <property type="entry name" value="TonB-dependent receptor, plug domain"/>
    <property type="match status" value="1"/>
</dbReference>
<dbReference type="Pfam" id="PF00593">
    <property type="entry name" value="TonB_dep_Rec_b-barrel"/>
    <property type="match status" value="1"/>
</dbReference>
<dbReference type="OrthoDB" id="6276154at2"/>
<keyword evidence="15" id="KW-1185">Reference proteome</keyword>
<dbReference type="InterPro" id="IPR000531">
    <property type="entry name" value="Beta-barrel_TonB"/>
</dbReference>
<sequence>MNTIHVRRGVLASSLALALFAPYAVAQTSTTAGGDQQQGTTSSNSPQNSPNAKELKAVVVTGSMIPRVEVEGPAPVVSITGQQIKDQGFTTLWEFLDSLPQVGQQTSDPASWGSSSVNARSVNLRNVGPGFSLLMIDGHRIVDYPQPLNKQNNFQNFNNIPIGMVDHIEVLASGASSIYGSDAVAGVINVILKKNYQGDEVQVTGGGATRGGREYGDINFFGGKSGENWHVLYNVEKSNRTALWGMDRPYQDSVADAGYGSWSPASRMFGYQYDSQSAIALSAQNGNGQYITPPAGACGKFTNSQLSHSYSVTTNGTQIAGVTDNGYYCSQPALFQNWVLTPGSRSTNAYLAGEYDFKNSSLQLYGSVALYDTVGISNTQLPGFATGPFLDQTTGQVYSQAVRQLTAQEIGTAANTHDREQNWNIQTGLRGSFDEGRFNWDLNLNSQKYTVREDYTGIDINAMTNFFQGKQLGTTNVTGYSNINGGASLTIPIYAMNWQQWWSPITPQQYSQFAVNGENTSSSWLDQVQFRINGDLFKLPWVSEESIGWAAVAEAAHNGFLLSPDARGVNNDFQNPFGAYLTGGGTRQRYSFGNEFRVPLLDSVTWTISGRLDKYHDASRADIARTWNTGLEWRPYEGLLLRGSYGTNFKAPDMQAIYLTGSTSPIGDYLDPLQCINAIKAGQANNTWCSQTQRPQTQFYNLTTGGSRLLKPQTGHSWTYGFVWQIPGVQGLSFSADYWHMGVDNSIEYLDPGTVLVDEAGCLTGLQANGASAVSPYTAHVPGSAYCQMVTQMVQRNAAGQITAEQSGPINEASLYVGGIDASLDYKLHTEDYGNFRANINYTDNLSYKQRVLASDQLQNTRYNNVASRMTWIADWSKGPWTVSVSGVRDGGMRANNYGSCNTLPNGVQPSMITVQNGTESVSTGVCQVNLNGNTVTIADTEYQGHTPVWITWNTSVGYQINSKVKVKLTVNNIFDRVSSIPYYQGGFEFVTTGQTGSEYNGREIFATLDWKID</sequence>
<dbReference type="Proteomes" id="UP000274358">
    <property type="component" value="Unassembled WGS sequence"/>
</dbReference>
<accession>A0A3S0R229</accession>
<keyword evidence="6 8" id="KW-0472">Membrane</keyword>
<feature type="compositionally biased region" description="Low complexity" evidence="10">
    <location>
        <begin position="31"/>
        <end position="51"/>
    </location>
</feature>
<evidence type="ECO:0000313" key="15">
    <source>
        <dbReference type="Proteomes" id="UP000274358"/>
    </source>
</evidence>
<evidence type="ECO:0000256" key="9">
    <source>
        <dbReference type="RuleBase" id="RU003357"/>
    </source>
</evidence>
<protein>
    <submittedName>
        <fullName evidence="14">TonB-dependent receptor</fullName>
    </submittedName>
</protein>
<evidence type="ECO:0000256" key="4">
    <source>
        <dbReference type="ARBA" id="ARBA00022692"/>
    </source>
</evidence>
<keyword evidence="7 8" id="KW-0998">Cell outer membrane</keyword>
<reference evidence="14 15" key="1">
    <citation type="submission" date="2018-12" db="EMBL/GenBank/DDBJ databases">
        <title>Dyella dinghuensis sp. nov. DHOA06 and Dyella choica sp. nov. 4M-K27, isolated from forest soil.</title>
        <authorList>
            <person name="Qiu L.-H."/>
            <person name="Gao Z.-H."/>
        </authorList>
    </citation>
    <scope>NUCLEOTIDE SEQUENCE [LARGE SCALE GENOMIC DNA]</scope>
    <source>
        <strain evidence="14 15">4M-K27</strain>
    </source>
</reference>
<comment type="similarity">
    <text evidence="8 9">Belongs to the TonB-dependent receptor family.</text>
</comment>
<proteinExistence type="inferred from homology"/>
<dbReference type="InterPro" id="IPR036942">
    <property type="entry name" value="Beta-barrel_TonB_sf"/>
</dbReference>
<keyword evidence="2 8" id="KW-0813">Transport</keyword>
<dbReference type="GO" id="GO:0009279">
    <property type="term" value="C:cell outer membrane"/>
    <property type="evidence" value="ECO:0007669"/>
    <property type="project" value="UniProtKB-SubCell"/>
</dbReference>
<dbReference type="PANTHER" id="PTHR47234">
    <property type="match status" value="1"/>
</dbReference>
<dbReference type="InterPro" id="IPR012910">
    <property type="entry name" value="Plug_dom"/>
</dbReference>
<dbReference type="PANTHER" id="PTHR47234:SF1">
    <property type="entry name" value="TONB-DEPENDENT RECEPTOR"/>
    <property type="match status" value="1"/>
</dbReference>
<evidence type="ECO:0000256" key="10">
    <source>
        <dbReference type="SAM" id="MobiDB-lite"/>
    </source>
</evidence>
<keyword evidence="4 8" id="KW-0812">Transmembrane</keyword>
<evidence type="ECO:0000256" key="11">
    <source>
        <dbReference type="SAM" id="SignalP"/>
    </source>
</evidence>
<evidence type="ECO:0000256" key="8">
    <source>
        <dbReference type="PROSITE-ProRule" id="PRU01360"/>
    </source>
</evidence>
<feature type="region of interest" description="Disordered" evidence="10">
    <location>
        <begin position="31"/>
        <end position="52"/>
    </location>
</feature>
<evidence type="ECO:0000256" key="7">
    <source>
        <dbReference type="ARBA" id="ARBA00023237"/>
    </source>
</evidence>
<dbReference type="Pfam" id="PF07715">
    <property type="entry name" value="Plug"/>
    <property type="match status" value="1"/>
</dbReference>
<feature type="chain" id="PRO_5018641814" evidence="11">
    <location>
        <begin position="27"/>
        <end position="1014"/>
    </location>
</feature>
<dbReference type="PROSITE" id="PS52016">
    <property type="entry name" value="TONB_DEPENDENT_REC_3"/>
    <property type="match status" value="1"/>
</dbReference>
<evidence type="ECO:0000256" key="2">
    <source>
        <dbReference type="ARBA" id="ARBA00022448"/>
    </source>
</evidence>
<dbReference type="AlphaFoldDB" id="A0A3S0R229"/>
<dbReference type="InterPro" id="IPR039426">
    <property type="entry name" value="TonB-dep_rcpt-like"/>
</dbReference>